<feature type="region of interest" description="Disordered" evidence="2">
    <location>
        <begin position="566"/>
        <end position="600"/>
    </location>
</feature>
<dbReference type="FunFam" id="3.90.190.10:FF:000152">
    <property type="entry name" value="Tyrosine phosphatase, putative"/>
    <property type="match status" value="1"/>
</dbReference>
<feature type="compositionally biased region" description="Polar residues" evidence="2">
    <location>
        <begin position="566"/>
        <end position="597"/>
    </location>
</feature>
<dbReference type="GO" id="GO:0016791">
    <property type="term" value="F:phosphatase activity"/>
    <property type="evidence" value="ECO:0007669"/>
    <property type="project" value="InterPro"/>
</dbReference>
<evidence type="ECO:0000256" key="1">
    <source>
        <dbReference type="ARBA" id="ARBA00022801"/>
    </source>
</evidence>
<dbReference type="SUPFAM" id="SSF52799">
    <property type="entry name" value="(Phosphotyrosine protein) phosphatases II"/>
    <property type="match status" value="1"/>
</dbReference>
<keyword evidence="1" id="KW-0378">Hydrolase</keyword>
<proteinExistence type="predicted"/>
<evidence type="ECO:0000256" key="2">
    <source>
        <dbReference type="SAM" id="MobiDB-lite"/>
    </source>
</evidence>
<dbReference type="GO" id="GO:0005737">
    <property type="term" value="C:cytoplasm"/>
    <property type="evidence" value="ECO:0007669"/>
    <property type="project" value="TreeGrafter"/>
</dbReference>
<dbReference type="PANTHER" id="PTHR31126">
    <property type="entry name" value="TYROSINE-PROTEIN PHOSPHATASE"/>
    <property type="match status" value="1"/>
</dbReference>
<dbReference type="AlphaFoldDB" id="A0A8F3AGT5"/>
<feature type="region of interest" description="Disordered" evidence="2">
    <location>
        <begin position="85"/>
        <end position="133"/>
    </location>
</feature>
<dbReference type="PRINTS" id="PR01911">
    <property type="entry name" value="PFDSPHPHTASE"/>
</dbReference>
<dbReference type="Pfam" id="PF03162">
    <property type="entry name" value="Y_phosphatase2"/>
    <property type="match status" value="1"/>
</dbReference>
<reference evidence="3" key="1">
    <citation type="submission" date="2021-06" db="EMBL/GenBank/DDBJ databases">
        <title>Candida auris outbreak in lebanese hospital.</title>
        <authorList>
            <person name="Finianos M."/>
        </authorList>
    </citation>
    <scope>NUCLEOTIDE SEQUENCE</scope>
    <source>
        <strain evidence="3">CA7LBN</strain>
    </source>
</reference>
<dbReference type="Proteomes" id="UP000825438">
    <property type="component" value="Chromosome II"/>
</dbReference>
<dbReference type="InterPro" id="IPR007147">
    <property type="entry name" value="TF_Vhr"/>
</dbReference>
<organism evidence="3">
    <name type="scientific">Candidozyma auris</name>
    <name type="common">Yeast</name>
    <name type="synonym">Candida auris</name>
    <dbReference type="NCBI Taxonomy" id="498019"/>
    <lineage>
        <taxon>Eukaryota</taxon>
        <taxon>Fungi</taxon>
        <taxon>Dikarya</taxon>
        <taxon>Ascomycota</taxon>
        <taxon>Saccharomycotina</taxon>
        <taxon>Pichiomycetes</taxon>
        <taxon>Metschnikowiaceae</taxon>
        <taxon>Candidozyma</taxon>
    </lineage>
</organism>
<gene>
    <name evidence="3" type="ORF">CA7LBN_002261</name>
</gene>
<dbReference type="GO" id="GO:0052840">
    <property type="term" value="F:inositol diphosphate tetrakisphosphate diphosphatase activity"/>
    <property type="evidence" value="ECO:0007669"/>
    <property type="project" value="TreeGrafter"/>
</dbReference>
<dbReference type="Gene3D" id="3.90.190.10">
    <property type="entry name" value="Protein tyrosine phosphatase superfamily"/>
    <property type="match status" value="1"/>
</dbReference>
<evidence type="ECO:0000313" key="3">
    <source>
        <dbReference type="EMBL" id="QWW23460.1"/>
    </source>
</evidence>
<accession>A0A8F3AGT5</accession>
<dbReference type="PANTHER" id="PTHR31126:SF74">
    <property type="entry name" value="TYROSINE-PROTEIN PHOSPHATASE-LIKE PROTEIN OCA2"/>
    <property type="match status" value="1"/>
</dbReference>
<dbReference type="InterPro" id="IPR029021">
    <property type="entry name" value="Prot-tyrosine_phosphatase-like"/>
</dbReference>
<sequence>MAEEKKLGVTHSIREKLNFLDERLWKRFSARRLELIDTLDLSSRKASEQEDEIKKVAEILRLEFKFDQRYIGDFDKLVRAAVQSVRRNRKRSTKSKRSNGVKRSRMSSEGSIDSVVKSENRTPEPSRKDDDRFLSEITRLNTDANDEVYDMNYPRTKSITKQDQSRVAIGTLIQPVSSSGKSESRPHLGVMLPPLSDTNTPGPQAQAENEKELQAIRLSLLLLIKRSRSCLESTTKTRNDFLRRLGQNSIAAIAALVFEKSFINLNQTSIDYLSEKLLSHPFLAQFYRSLEPESIVNRSLDDETASLTLQTLIGCCIKDFGFDRILYPLGEAFYRSILLDYPLVSSSSQPFLRADLESFQQPASVEIPPPSQQNGDFSLTNLAAVATELRSHNRPPSPDSSMDKKSVVLRFLSSSLRFTYPTKHSAPPRFVEIMENATQAFKLNGNQIYGLRNCKNGAYVTCDFELEKIFKHEDNIELEIFPQSMPAIPIYKMANTITPARYSDDTPRIILPPPYKQSPTAPPVIPEPIIPPPQAQATQATHISIITIKSDTKTAILGMATSQVASNSFDPEPTVSDSGNGQFEHSSSHQEQGSPLKTTIIPRPNYVPPLNFSLVEDGIYRSGFPMPINYPFMKQLKLKTIIYVGDLCHEKAKKKGRDEKPKKDKNGTAEIYEKYKAWIESTDINFHPLLVHSSQEPFTSIETQAQTQESLRAALHLILDKRNFPILIHSNKGKHRIGVLVGLLRKLLQGWCMSGIFEEYEKFAMGKSEFDLEFIEMWQPELTYEQEWLPDFVRTT</sequence>
<dbReference type="EMBL" id="CP076750">
    <property type="protein sequence ID" value="QWW23460.1"/>
    <property type="molecule type" value="Genomic_DNA"/>
</dbReference>
<dbReference type="InterPro" id="IPR020428">
    <property type="entry name" value="PFA-DSPs"/>
</dbReference>
<feature type="compositionally biased region" description="Basic and acidic residues" evidence="2">
    <location>
        <begin position="116"/>
        <end position="133"/>
    </location>
</feature>
<name>A0A8F3AGT5_CANAR</name>
<protein>
    <submittedName>
        <fullName evidence="3">Uncharacterized protein</fullName>
    </submittedName>
</protein>
<dbReference type="Pfam" id="PF04001">
    <property type="entry name" value="Vhr1"/>
    <property type="match status" value="1"/>
</dbReference>
<feature type="compositionally biased region" description="Basic residues" evidence="2">
    <location>
        <begin position="86"/>
        <end position="105"/>
    </location>
</feature>
<dbReference type="InterPro" id="IPR004861">
    <property type="entry name" value="Siw14-like"/>
</dbReference>